<comment type="cofactor">
    <cofactor evidence="8">
        <name>[4Fe-4S] cluster</name>
        <dbReference type="ChEBI" id="CHEBI:49883"/>
    </cofactor>
    <text evidence="8">Binds 2 [4Fe-4S] clusters per subunit.</text>
</comment>
<dbReference type="Pfam" id="PF13375">
    <property type="entry name" value="RnfC_N"/>
    <property type="match status" value="1"/>
</dbReference>
<keyword evidence="6 8" id="KW-0408">Iron</keyword>
<keyword evidence="5 8" id="KW-0249">Electron transport</keyword>
<dbReference type="GO" id="GO:0009055">
    <property type="term" value="F:electron transfer activity"/>
    <property type="evidence" value="ECO:0007669"/>
    <property type="project" value="InterPro"/>
</dbReference>
<evidence type="ECO:0000256" key="9">
    <source>
        <dbReference type="SAM" id="MobiDB-lite"/>
    </source>
</evidence>
<dbReference type="InterPro" id="IPR017900">
    <property type="entry name" value="4Fe4S_Fe_S_CS"/>
</dbReference>
<protein>
    <recommendedName>
        <fullName evidence="8">Ion-translocating oxidoreductase complex subunit C</fullName>
        <ecNumber evidence="8">7.-.-.-</ecNumber>
    </recommendedName>
    <alternativeName>
        <fullName evidence="8">Rnf electron transport complex subunit C</fullName>
    </alternativeName>
</protein>
<dbReference type="SUPFAM" id="SSF46548">
    <property type="entry name" value="alpha-helical ferredoxin"/>
    <property type="match status" value="1"/>
</dbReference>
<dbReference type="Gene3D" id="3.40.50.11540">
    <property type="entry name" value="NADH-ubiquinone oxidoreductase 51kDa subunit"/>
    <property type="match status" value="1"/>
</dbReference>
<dbReference type="InterPro" id="IPR017896">
    <property type="entry name" value="4Fe4S_Fe-S-bd"/>
</dbReference>
<evidence type="ECO:0000256" key="2">
    <source>
        <dbReference type="ARBA" id="ARBA00022485"/>
    </source>
</evidence>
<evidence type="ECO:0000256" key="1">
    <source>
        <dbReference type="ARBA" id="ARBA00022448"/>
    </source>
</evidence>
<feature type="binding site" evidence="8">
    <location>
        <position position="476"/>
    </location>
    <ligand>
        <name>[4Fe-4S] cluster</name>
        <dbReference type="ChEBI" id="CHEBI:49883"/>
        <label>2</label>
    </ligand>
</feature>
<dbReference type="InterPro" id="IPR010208">
    <property type="entry name" value="Ion_transpt_RnfC/RsxC"/>
</dbReference>
<keyword evidence="3 8" id="KW-0479">Metal-binding</keyword>
<accession>A0A2A4XCT4</accession>
<name>A0A2A4XCT4_9GAMM</name>
<comment type="similarity">
    <text evidence="8">Belongs to the 4Fe4S bacterial-type ferredoxin family. RnfC subfamily.</text>
</comment>
<keyword evidence="8" id="KW-0472">Membrane</keyword>
<comment type="subcellular location">
    <subcellularLocation>
        <location evidence="8">Cell inner membrane</location>
        <topology evidence="8">Peripheral membrane protein</topology>
    </subcellularLocation>
</comment>
<dbReference type="PANTHER" id="PTHR43034:SF2">
    <property type="entry name" value="ION-TRANSLOCATING OXIDOREDUCTASE COMPLEX SUBUNIT C"/>
    <property type="match status" value="1"/>
</dbReference>
<proteinExistence type="inferred from homology"/>
<evidence type="ECO:0000256" key="6">
    <source>
        <dbReference type="ARBA" id="ARBA00023004"/>
    </source>
</evidence>
<dbReference type="GO" id="GO:0046872">
    <property type="term" value="F:metal ion binding"/>
    <property type="evidence" value="ECO:0007669"/>
    <property type="project" value="UniProtKB-KW"/>
</dbReference>
<dbReference type="AlphaFoldDB" id="A0A2A4XCT4"/>
<evidence type="ECO:0000313" key="12">
    <source>
        <dbReference type="Proteomes" id="UP000218767"/>
    </source>
</evidence>
<organism evidence="11 12">
    <name type="scientific">SAR86 cluster bacterium</name>
    <dbReference type="NCBI Taxonomy" id="2030880"/>
    <lineage>
        <taxon>Bacteria</taxon>
        <taxon>Pseudomonadati</taxon>
        <taxon>Pseudomonadota</taxon>
        <taxon>Gammaproteobacteria</taxon>
        <taxon>SAR86 cluster</taxon>
    </lineage>
</organism>
<reference evidence="12" key="1">
    <citation type="submission" date="2017-08" db="EMBL/GenBank/DDBJ databases">
        <title>A dynamic microbial community with high functional redundancy inhabits the cold, oxic subseafloor aquifer.</title>
        <authorList>
            <person name="Tully B.J."/>
            <person name="Wheat C.G."/>
            <person name="Glazer B.T."/>
            <person name="Huber J.A."/>
        </authorList>
    </citation>
    <scope>NUCLEOTIDE SEQUENCE [LARGE SCALE GENOMIC DNA]</scope>
</reference>
<evidence type="ECO:0000256" key="4">
    <source>
        <dbReference type="ARBA" id="ARBA00022737"/>
    </source>
</evidence>
<dbReference type="PANTHER" id="PTHR43034">
    <property type="entry name" value="ION-TRANSLOCATING OXIDOREDUCTASE COMPLEX SUBUNIT C"/>
    <property type="match status" value="1"/>
</dbReference>
<dbReference type="NCBIfam" id="TIGR01945">
    <property type="entry name" value="rnfC"/>
    <property type="match status" value="1"/>
</dbReference>
<keyword evidence="8" id="KW-1278">Translocase</keyword>
<feature type="binding site" evidence="8">
    <location>
        <position position="447"/>
    </location>
    <ligand>
        <name>[4Fe-4S] cluster</name>
        <dbReference type="ChEBI" id="CHEBI:49883"/>
        <label>2</label>
    </ligand>
</feature>
<feature type="binding site" evidence="8">
    <location>
        <position position="443"/>
    </location>
    <ligand>
        <name>[4Fe-4S] cluster</name>
        <dbReference type="ChEBI" id="CHEBI:49883"/>
        <label>1</label>
    </ligand>
</feature>
<evidence type="ECO:0000256" key="7">
    <source>
        <dbReference type="ARBA" id="ARBA00023014"/>
    </source>
</evidence>
<gene>
    <name evidence="8" type="primary">rnfC</name>
    <name evidence="11" type="ORF">COB20_03270</name>
</gene>
<feature type="binding site" evidence="8">
    <location>
        <position position="486"/>
    </location>
    <ligand>
        <name>[4Fe-4S] cluster</name>
        <dbReference type="ChEBI" id="CHEBI:49883"/>
        <label>1</label>
    </ligand>
</feature>
<dbReference type="Pfam" id="PF12838">
    <property type="entry name" value="Fer4_7"/>
    <property type="match status" value="1"/>
</dbReference>
<evidence type="ECO:0000313" key="11">
    <source>
        <dbReference type="EMBL" id="PCI80423.1"/>
    </source>
</evidence>
<feature type="binding site" evidence="8">
    <location>
        <position position="482"/>
    </location>
    <ligand>
        <name>[4Fe-4S] cluster</name>
        <dbReference type="ChEBI" id="CHEBI:49883"/>
        <label>2</label>
    </ligand>
</feature>
<keyword evidence="8" id="KW-1003">Cell membrane</keyword>
<feature type="binding site" evidence="8">
    <location>
        <position position="440"/>
    </location>
    <ligand>
        <name>[4Fe-4S] cluster</name>
        <dbReference type="ChEBI" id="CHEBI:49883"/>
        <label>1</label>
    </ligand>
</feature>
<sequence length="588" mass="64382">MHRLRSVRRALSRRLHRYDQPTNTLTLAHGIALFRQAQLIWSELVSTLKQLAVRFFNSDPIFARRTVGGIQPHPFKERSLRSRIMSTPIPQQLTIPIGAEGSGEITLLVDIGDQVRKYQKLAVLNMSVEGCSDVPVHAPTSGVITSIENLIVADHSEQQQLCISLAADGHDEALQLEPHTNYSQLSSADIVSLIRDAGVIGMGGAGFPTADKLSIYGESAIEFLIINAAECEPYITADESLLRERADRVVLGAEILKQASAARRCIIAIEDTKLDAIAALKQALQNEMSLDQTCELVLIPSKYPAGSERQLIQCVTGSEIATGQHPTDNGIVMHNVGTAYAAYEAVVEGKPCISRFTTLCGQALKTPKNFEVLIGTATGFLFELCGIEASLEQRIIVGGSLMGSQLGSDKAAICKTTNCLIAASAIEFPTPEAEQACIRCGFCADACPSNLLPQQLFAFSKTLDTTQLLEHGLLDCIECGACDYVCPSHIPLVSIYKESKKLIETRSQSLERSDYWQQRFQFRQYRVKKEKDQALSRKPDASLKPKLAAEQAVKTPKDEQGFISKEQASRDIAAAVARVKARRNEKNK</sequence>
<dbReference type="GO" id="GO:0005886">
    <property type="term" value="C:plasma membrane"/>
    <property type="evidence" value="ECO:0007669"/>
    <property type="project" value="UniProtKB-SubCell"/>
</dbReference>
<evidence type="ECO:0000256" key="5">
    <source>
        <dbReference type="ARBA" id="ARBA00022982"/>
    </source>
</evidence>
<keyword evidence="2 8" id="KW-0004">4Fe-4S</keyword>
<keyword evidence="7 8" id="KW-0411">Iron-sulfur</keyword>
<feature type="domain" description="4Fe-4S ferredoxin-type" evidence="10">
    <location>
        <begin position="427"/>
        <end position="457"/>
    </location>
</feature>
<dbReference type="SUPFAM" id="SSF142019">
    <property type="entry name" value="Nqo1 FMN-binding domain-like"/>
    <property type="match status" value="1"/>
</dbReference>
<dbReference type="InterPro" id="IPR026902">
    <property type="entry name" value="RnfC_N"/>
</dbReference>
<feature type="region of interest" description="Disordered" evidence="9">
    <location>
        <begin position="534"/>
        <end position="561"/>
    </location>
</feature>
<dbReference type="HAMAP" id="MF_00461">
    <property type="entry name" value="RsxC_RnfC"/>
    <property type="match status" value="1"/>
</dbReference>
<dbReference type="NCBIfam" id="NF003454">
    <property type="entry name" value="PRK05035.1"/>
    <property type="match status" value="1"/>
</dbReference>
<dbReference type="Pfam" id="PF01512">
    <property type="entry name" value="Complex1_51K"/>
    <property type="match status" value="1"/>
</dbReference>
<keyword evidence="1 8" id="KW-0813">Transport</keyword>
<dbReference type="Proteomes" id="UP000218767">
    <property type="component" value="Unassembled WGS sequence"/>
</dbReference>
<dbReference type="EMBL" id="NVUL01000010">
    <property type="protein sequence ID" value="PCI80423.1"/>
    <property type="molecule type" value="Genomic_DNA"/>
</dbReference>
<dbReference type="Gene3D" id="3.30.70.20">
    <property type="match status" value="1"/>
</dbReference>
<comment type="subunit">
    <text evidence="8">The complex is composed of six subunits: RnfA, RnfB, RnfC, RnfD, RnfE and RnfG.</text>
</comment>
<comment type="function">
    <text evidence="8">Part of a membrane-bound complex that couples electron transfer with translocation of ions across the membrane.</text>
</comment>
<feature type="binding site" evidence="8">
    <location>
        <position position="479"/>
    </location>
    <ligand>
        <name>[4Fe-4S] cluster</name>
        <dbReference type="ChEBI" id="CHEBI:49883"/>
        <label>2</label>
    </ligand>
</feature>
<evidence type="ECO:0000256" key="8">
    <source>
        <dbReference type="HAMAP-Rule" id="MF_00461"/>
    </source>
</evidence>
<evidence type="ECO:0000259" key="10">
    <source>
        <dbReference type="PROSITE" id="PS51379"/>
    </source>
</evidence>
<keyword evidence="4 8" id="KW-0677">Repeat</keyword>
<keyword evidence="8" id="KW-0997">Cell inner membrane</keyword>
<dbReference type="GO" id="GO:0051539">
    <property type="term" value="F:4 iron, 4 sulfur cluster binding"/>
    <property type="evidence" value="ECO:0007669"/>
    <property type="project" value="UniProtKB-KW"/>
</dbReference>
<comment type="caution">
    <text evidence="11">The sequence shown here is derived from an EMBL/GenBank/DDBJ whole genome shotgun (WGS) entry which is preliminary data.</text>
</comment>
<dbReference type="InterPro" id="IPR037225">
    <property type="entry name" value="Nuo51_FMN-bd_sf"/>
</dbReference>
<feature type="binding site" evidence="8">
    <location>
        <position position="437"/>
    </location>
    <ligand>
        <name>[4Fe-4S] cluster</name>
        <dbReference type="ChEBI" id="CHEBI:49883"/>
        <label>1</label>
    </ligand>
</feature>
<feature type="domain" description="4Fe-4S ferredoxin-type" evidence="10">
    <location>
        <begin position="467"/>
        <end position="496"/>
    </location>
</feature>
<dbReference type="PROSITE" id="PS00198">
    <property type="entry name" value="4FE4S_FER_1"/>
    <property type="match status" value="1"/>
</dbReference>
<feature type="compositionally biased region" description="Basic and acidic residues" evidence="9">
    <location>
        <begin position="534"/>
        <end position="543"/>
    </location>
</feature>
<dbReference type="EC" id="7.-.-.-" evidence="8"/>
<dbReference type="PROSITE" id="PS51379">
    <property type="entry name" value="4FE4S_FER_2"/>
    <property type="match status" value="2"/>
</dbReference>
<dbReference type="GO" id="GO:0022900">
    <property type="term" value="P:electron transport chain"/>
    <property type="evidence" value="ECO:0007669"/>
    <property type="project" value="UniProtKB-UniRule"/>
</dbReference>
<dbReference type="InterPro" id="IPR011538">
    <property type="entry name" value="Nuo51_FMN-bd"/>
</dbReference>
<evidence type="ECO:0000256" key="3">
    <source>
        <dbReference type="ARBA" id="ARBA00022723"/>
    </source>
</evidence>